<reference evidence="7" key="1">
    <citation type="journal article" date="2021" name="Nat. Microbiol.">
        <title>Cocultivation of an ultrasmall environmental parasitic bacterium with lytic ability against bacteria associated with wastewater foams.</title>
        <authorList>
            <person name="Batinovic S."/>
            <person name="Rose J.J.A."/>
            <person name="Ratcliffe J."/>
            <person name="Seviour R.J."/>
            <person name="Petrovski S."/>
        </authorList>
    </citation>
    <scope>NUCLEOTIDE SEQUENCE</scope>
    <source>
        <strain evidence="7">CON9</strain>
    </source>
</reference>
<dbReference type="Pfam" id="PF01938">
    <property type="entry name" value="TRAM"/>
    <property type="match status" value="1"/>
</dbReference>
<name>A0ABX6IIM0_9ACTN</name>
<proteinExistence type="inferred from homology"/>
<feature type="compositionally biased region" description="Basic residues" evidence="5">
    <location>
        <begin position="218"/>
        <end position="227"/>
    </location>
</feature>
<feature type="domain" description="TRAM" evidence="6">
    <location>
        <begin position="1"/>
        <end position="60"/>
    </location>
</feature>
<keyword evidence="3 4" id="KW-0949">S-adenosyl-L-methionine</keyword>
<organism evidence="7 8">
    <name type="scientific">Gordonia pseudamarae</name>
    <dbReference type="NCBI Taxonomy" id="2831662"/>
    <lineage>
        <taxon>Bacteria</taxon>
        <taxon>Bacillati</taxon>
        <taxon>Actinomycetota</taxon>
        <taxon>Actinomycetes</taxon>
        <taxon>Mycobacteriales</taxon>
        <taxon>Gordoniaceae</taxon>
        <taxon>Gordonia</taxon>
    </lineage>
</organism>
<dbReference type="PROSITE" id="PS51687">
    <property type="entry name" value="SAM_MT_RNA_M5U"/>
    <property type="match status" value="1"/>
</dbReference>
<evidence type="ECO:0000259" key="6">
    <source>
        <dbReference type="PROSITE" id="PS50926"/>
    </source>
</evidence>
<dbReference type="Pfam" id="PF05958">
    <property type="entry name" value="tRNA_U5-meth_tr"/>
    <property type="match status" value="1"/>
</dbReference>
<evidence type="ECO:0000313" key="7">
    <source>
        <dbReference type="EMBL" id="QHN35150.1"/>
    </source>
</evidence>
<feature type="binding site" evidence="4">
    <location>
        <position position="314"/>
    </location>
    <ligand>
        <name>S-adenosyl-L-methionine</name>
        <dbReference type="ChEBI" id="CHEBI:59789"/>
    </ligand>
</feature>
<feature type="region of interest" description="Disordered" evidence="5">
    <location>
        <begin position="206"/>
        <end position="234"/>
    </location>
</feature>
<sequence length="425" mass="44927">MTDLNVLDTELETVRMANGGDAVGHVDGRVVFVRGALPGERVRVRIEDRSNDRFWRAVVTDVLDPAPDRVPPACEAAAHGAGCCDLSFVEPAAARRLKTGVTADVLRRIGPLTDDGLAAAGLFDEGVRALGPDGEGWRIRTRLFVDDQGRAGVHAWHASTVIVGHHCSAPLAGLVAGLDVERFTPGAEIVAVAGADGRHLAEIAPPEPVRGDRGDRRHVQRTRRSRAAARSTRMLEGAETVPHTVGDRTWDIGVNGFWQAHRAAPATYAATVVAMMENVDVDPAGTVAWDLYGGAGIYAGALLDNAAAQVHVVDSDAGAISAASTTFAGEARLRAHRGEVAETAVGLPSPDIVVLDPPRTGAGRAVIDMIAAADPRVVVHVGCDVGRFARDLAFLAERGYRVRALRAFDAFPGTHHVETIACLTR</sequence>
<keyword evidence="1 4" id="KW-0489">Methyltransferase</keyword>
<comment type="similarity">
    <text evidence="4">Belongs to the class I-like SAM-binding methyltransferase superfamily. RNA M5U methyltransferase family.</text>
</comment>
<feature type="binding site" evidence="4">
    <location>
        <position position="292"/>
    </location>
    <ligand>
        <name>S-adenosyl-L-methionine</name>
        <dbReference type="ChEBI" id="CHEBI:59789"/>
    </ligand>
</feature>
<evidence type="ECO:0000313" key="8">
    <source>
        <dbReference type="Proteomes" id="UP001059836"/>
    </source>
</evidence>
<feature type="binding site" evidence="4">
    <location>
        <position position="259"/>
    </location>
    <ligand>
        <name>S-adenosyl-L-methionine</name>
        <dbReference type="ChEBI" id="CHEBI:59789"/>
    </ligand>
</feature>
<dbReference type="PANTHER" id="PTHR11061">
    <property type="entry name" value="RNA M5U METHYLTRANSFERASE"/>
    <property type="match status" value="1"/>
</dbReference>
<accession>A0ABX6IIM0</accession>
<evidence type="ECO:0000256" key="3">
    <source>
        <dbReference type="ARBA" id="ARBA00022691"/>
    </source>
</evidence>
<dbReference type="Gene3D" id="2.40.50.140">
    <property type="entry name" value="Nucleic acid-binding proteins"/>
    <property type="match status" value="1"/>
</dbReference>
<dbReference type="InterPro" id="IPR029063">
    <property type="entry name" value="SAM-dependent_MTases_sf"/>
</dbReference>
<dbReference type="InterPro" id="IPR010280">
    <property type="entry name" value="U5_MeTrfase_fam"/>
</dbReference>
<dbReference type="PROSITE" id="PS50926">
    <property type="entry name" value="TRAM"/>
    <property type="match status" value="1"/>
</dbReference>
<dbReference type="SUPFAM" id="SSF50249">
    <property type="entry name" value="Nucleic acid-binding proteins"/>
    <property type="match status" value="1"/>
</dbReference>
<dbReference type="PANTHER" id="PTHR11061:SF30">
    <property type="entry name" value="TRNA (URACIL(54)-C(5))-METHYLTRANSFERASE"/>
    <property type="match status" value="1"/>
</dbReference>
<dbReference type="SUPFAM" id="SSF53335">
    <property type="entry name" value="S-adenosyl-L-methionine-dependent methyltransferases"/>
    <property type="match status" value="1"/>
</dbReference>
<dbReference type="InterPro" id="IPR002792">
    <property type="entry name" value="TRAM_dom"/>
</dbReference>
<dbReference type="Gene3D" id="3.40.50.150">
    <property type="entry name" value="Vaccinia Virus protein VP39"/>
    <property type="match status" value="1"/>
</dbReference>
<protein>
    <submittedName>
        <fullName evidence="7">TRAM domain-containing protein</fullName>
    </submittedName>
</protein>
<evidence type="ECO:0000256" key="4">
    <source>
        <dbReference type="PROSITE-ProRule" id="PRU01024"/>
    </source>
</evidence>
<evidence type="ECO:0000256" key="5">
    <source>
        <dbReference type="SAM" id="MobiDB-lite"/>
    </source>
</evidence>
<dbReference type="Proteomes" id="UP001059836">
    <property type="component" value="Chromosome"/>
</dbReference>
<feature type="binding site" evidence="4">
    <location>
        <position position="356"/>
    </location>
    <ligand>
        <name>S-adenosyl-L-methionine</name>
        <dbReference type="ChEBI" id="CHEBI:59789"/>
    </ligand>
</feature>
<feature type="active site" description="Nucleophile" evidence="4">
    <location>
        <position position="383"/>
    </location>
</feature>
<dbReference type="InterPro" id="IPR012340">
    <property type="entry name" value="NA-bd_OB-fold"/>
</dbReference>
<evidence type="ECO:0000256" key="1">
    <source>
        <dbReference type="ARBA" id="ARBA00022603"/>
    </source>
</evidence>
<dbReference type="EMBL" id="CP045809">
    <property type="protein sequence ID" value="QHN35150.1"/>
    <property type="molecule type" value="Genomic_DNA"/>
</dbReference>
<gene>
    <name evidence="7" type="ORF">GII31_09845</name>
</gene>
<evidence type="ECO:0000256" key="2">
    <source>
        <dbReference type="ARBA" id="ARBA00022679"/>
    </source>
</evidence>
<dbReference type="RefSeq" id="WP_213249097.1">
    <property type="nucleotide sequence ID" value="NZ_CP045806.1"/>
</dbReference>
<keyword evidence="2 4" id="KW-0808">Transferase</keyword>
<keyword evidence="8" id="KW-1185">Reference proteome</keyword>